<keyword evidence="4" id="KW-1185">Reference proteome</keyword>
<comment type="caution">
    <text evidence="2">The sequence shown here is derived from an EMBL/GenBank/DDBJ whole genome shotgun (WGS) entry which is preliminary data.</text>
</comment>
<dbReference type="Pfam" id="PF07614">
    <property type="entry name" value="DUF1577"/>
    <property type="match status" value="1"/>
</dbReference>
<evidence type="ECO:0000313" key="2">
    <source>
        <dbReference type="EMBL" id="TGJ98333.1"/>
    </source>
</evidence>
<dbReference type="EMBL" id="RQGC01000001">
    <property type="protein sequence ID" value="TGL43246.1"/>
    <property type="molecule type" value="Genomic_DNA"/>
</dbReference>
<gene>
    <name evidence="2" type="ORF">EHO57_17135</name>
    <name evidence="3" type="ORF">EHQ53_00990</name>
</gene>
<reference evidence="3" key="1">
    <citation type="submission" date="2018-10" db="EMBL/GenBank/DDBJ databases">
        <authorList>
            <person name="Vincent A.T."/>
            <person name="Schiettekatte O."/>
            <person name="Bourhy P."/>
            <person name="Veyrier F.J."/>
            <person name="Picardeau M."/>
        </authorList>
    </citation>
    <scope>NUCLEOTIDE SEQUENCE</scope>
    <source>
        <strain evidence="3">201702690</strain>
    </source>
</reference>
<evidence type="ECO:0000259" key="1">
    <source>
        <dbReference type="Pfam" id="PF07238"/>
    </source>
</evidence>
<evidence type="ECO:0000313" key="4">
    <source>
        <dbReference type="Proteomes" id="UP000297273"/>
    </source>
</evidence>
<proteinExistence type="predicted"/>
<feature type="domain" description="PilZ" evidence="1">
    <location>
        <begin position="293"/>
        <end position="358"/>
    </location>
</feature>
<dbReference type="AlphaFoldDB" id="A0A5F1ZWR5"/>
<dbReference type="Proteomes" id="UP000297273">
    <property type="component" value="Unassembled WGS sequence"/>
</dbReference>
<accession>A0A5F1ZWR5</accession>
<dbReference type="InterPro" id="IPR011471">
    <property type="entry name" value="DUF1577"/>
</dbReference>
<dbReference type="Pfam" id="PF07238">
    <property type="entry name" value="PilZ"/>
    <property type="match status" value="1"/>
</dbReference>
<dbReference type="Proteomes" id="UP000297946">
    <property type="component" value="Unassembled WGS sequence"/>
</dbReference>
<evidence type="ECO:0000313" key="5">
    <source>
        <dbReference type="Proteomes" id="UP000297946"/>
    </source>
</evidence>
<organism evidence="2 5">
    <name type="scientific">Leptospira langatensis</name>
    <dbReference type="NCBI Taxonomy" id="2484983"/>
    <lineage>
        <taxon>Bacteria</taxon>
        <taxon>Pseudomonadati</taxon>
        <taxon>Spirochaetota</taxon>
        <taxon>Spirochaetia</taxon>
        <taxon>Leptospirales</taxon>
        <taxon>Leptospiraceae</taxon>
        <taxon>Leptospira</taxon>
    </lineage>
</organism>
<dbReference type="OrthoDB" id="342821at2"/>
<dbReference type="Gene3D" id="2.40.10.220">
    <property type="entry name" value="predicted glycosyltransferase like domains"/>
    <property type="match status" value="1"/>
</dbReference>
<dbReference type="GO" id="GO:0035438">
    <property type="term" value="F:cyclic-di-GMP binding"/>
    <property type="evidence" value="ECO:0007669"/>
    <property type="project" value="InterPro"/>
</dbReference>
<sequence>MGSRETHGRDYETLSNHSVISKIIESFLYQENVGIKGGLQEDQGIVTKIFGDSGIISVAFSNNLNPVLNERIFLQKTLKRHIELNCKVLTHVKNSEYTLQVESIHIAKANRREERIRIKNDSVFATNIVYHPKRFEIERHMSPNIIREILETFNKDLMHPKFGEIKVGLFERGQDVKFEIVRKTKKIFYIPNASKASSYTESLPQFVNYITYFGKNILSAIRKYKNEFITSELILPILYDKNDKDSIPRAYLWVRSKVEPILSEDLPGLFSLAEKIIAKIESSDSIKATNRFDILDISESGIRIKINQKNIIYNVYPSDSLKFDLVFKGKPPIHMNAKIRWRTMDKKGRLYLGLKFEQDKDLLPGLRKFEYNLQALRNKMRNEYSEALTFAKIYRSLNQKKKKAVTPKRDFL</sequence>
<protein>
    <submittedName>
        <fullName evidence="2">PilZ domain-containing protein</fullName>
    </submittedName>
</protein>
<dbReference type="InterPro" id="IPR009875">
    <property type="entry name" value="PilZ_domain"/>
</dbReference>
<dbReference type="EMBL" id="RQER01000011">
    <property type="protein sequence ID" value="TGJ98333.1"/>
    <property type="molecule type" value="Genomic_DNA"/>
</dbReference>
<dbReference type="RefSeq" id="WP_135642121.1">
    <property type="nucleotide sequence ID" value="NZ_RQER01000011.1"/>
</dbReference>
<name>A0A5F1ZWR5_9LEPT</name>
<evidence type="ECO:0000313" key="3">
    <source>
        <dbReference type="EMBL" id="TGL43246.1"/>
    </source>
</evidence>
<reference evidence="2 5" key="2">
    <citation type="journal article" date="2019" name="PLoS Negl. Trop. Dis.">
        <title>Revisiting the worldwide diversity of Leptospira species in the environment.</title>
        <authorList>
            <person name="Vincent A.T."/>
            <person name="Schiettekatte O."/>
            <person name="Bourhy P."/>
            <person name="Veyrier F.J."/>
            <person name="Picardeau M."/>
        </authorList>
    </citation>
    <scope>NUCLEOTIDE SEQUENCE [LARGE SCALE GENOMIC DNA]</scope>
    <source>
        <strain evidence="3">201702690</strain>
        <strain evidence="2 5">SSW18</strain>
    </source>
</reference>